<dbReference type="EMBL" id="CAJPEV010000798">
    <property type="protein sequence ID" value="CAG0888615.1"/>
    <property type="molecule type" value="Genomic_DNA"/>
</dbReference>
<dbReference type="PANTHER" id="PTHR20932">
    <property type="entry name" value="LYSM AND PUTATIVE PEPTIDOGLYCAN-BINDING DOMAIN-CONTAINING PROTEIN"/>
    <property type="match status" value="1"/>
</dbReference>
<organism evidence="3">
    <name type="scientific">Darwinula stevensoni</name>
    <dbReference type="NCBI Taxonomy" id="69355"/>
    <lineage>
        <taxon>Eukaryota</taxon>
        <taxon>Metazoa</taxon>
        <taxon>Ecdysozoa</taxon>
        <taxon>Arthropoda</taxon>
        <taxon>Crustacea</taxon>
        <taxon>Oligostraca</taxon>
        <taxon>Ostracoda</taxon>
        <taxon>Podocopa</taxon>
        <taxon>Podocopida</taxon>
        <taxon>Darwinulocopina</taxon>
        <taxon>Darwinuloidea</taxon>
        <taxon>Darwinulidae</taxon>
        <taxon>Darwinula</taxon>
    </lineage>
</organism>
<evidence type="ECO:0000256" key="1">
    <source>
        <dbReference type="SAM" id="MobiDB-lite"/>
    </source>
</evidence>
<dbReference type="Proteomes" id="UP000677054">
    <property type="component" value="Unassembled WGS sequence"/>
</dbReference>
<accession>A0A7R9A6B3</accession>
<dbReference type="AlphaFoldDB" id="A0A7R9A6B3"/>
<sequence length="221" mass="24640">MAAASDSERTFIGGVKHKKYGSTSRSCWKSDSTIRHEISPNDTLPGIALKYGVSIEELKRTNNLWSNEGFHLRTFLNIPVTYGNTFDPLPIDDKQVSDLQSGTVVNGVPSVNGSCSPQGSSSVYDKSEKSPDSLLQEIDSTIALARSRMSRLTSDSPFVSPEEDVLFMRSTSNRYYSVNHHLSDNVNPNDTRVLPWTVVKRNSSASSKKLQRKEEEDFFEL</sequence>
<protein>
    <recommendedName>
        <fullName evidence="2">LysM domain-containing protein</fullName>
    </recommendedName>
</protein>
<gene>
    <name evidence="3" type="ORF">DSTB1V02_LOCUS5055</name>
</gene>
<feature type="region of interest" description="Disordered" evidence="1">
    <location>
        <begin position="108"/>
        <end position="130"/>
    </location>
</feature>
<dbReference type="OrthoDB" id="6379398at2759"/>
<reference evidence="3" key="1">
    <citation type="submission" date="2020-11" db="EMBL/GenBank/DDBJ databases">
        <authorList>
            <person name="Tran Van P."/>
        </authorList>
    </citation>
    <scope>NUCLEOTIDE SEQUENCE</scope>
</reference>
<dbReference type="SUPFAM" id="SSF54106">
    <property type="entry name" value="LysM domain"/>
    <property type="match status" value="1"/>
</dbReference>
<proteinExistence type="predicted"/>
<evidence type="ECO:0000313" key="3">
    <source>
        <dbReference type="EMBL" id="CAD7245180.1"/>
    </source>
</evidence>
<dbReference type="EMBL" id="LR900315">
    <property type="protein sequence ID" value="CAD7245180.1"/>
    <property type="molecule type" value="Genomic_DNA"/>
</dbReference>
<dbReference type="InterPro" id="IPR018392">
    <property type="entry name" value="LysM"/>
</dbReference>
<dbReference type="InterPro" id="IPR045030">
    <property type="entry name" value="LYSM1-4"/>
</dbReference>
<evidence type="ECO:0000313" key="4">
    <source>
        <dbReference type="Proteomes" id="UP000677054"/>
    </source>
</evidence>
<feature type="compositionally biased region" description="Polar residues" evidence="1">
    <location>
        <begin position="108"/>
        <end position="124"/>
    </location>
</feature>
<dbReference type="PANTHER" id="PTHR20932:SF8">
    <property type="entry name" value="LD22649P"/>
    <property type="match status" value="1"/>
</dbReference>
<dbReference type="InterPro" id="IPR036779">
    <property type="entry name" value="LysM_dom_sf"/>
</dbReference>
<name>A0A7R9A6B3_9CRUS</name>
<feature type="domain" description="LysM" evidence="2">
    <location>
        <begin position="34"/>
        <end position="78"/>
    </location>
</feature>
<dbReference type="CDD" id="cd00118">
    <property type="entry name" value="LysM"/>
    <property type="match status" value="1"/>
</dbReference>
<evidence type="ECO:0000259" key="2">
    <source>
        <dbReference type="PROSITE" id="PS51782"/>
    </source>
</evidence>
<dbReference type="Gene3D" id="3.10.350.10">
    <property type="entry name" value="LysM domain"/>
    <property type="match status" value="1"/>
</dbReference>
<keyword evidence="4" id="KW-1185">Reference proteome</keyword>
<dbReference type="SMART" id="SM00257">
    <property type="entry name" value="LysM"/>
    <property type="match status" value="1"/>
</dbReference>
<dbReference type="PROSITE" id="PS51782">
    <property type="entry name" value="LYSM"/>
    <property type="match status" value="1"/>
</dbReference>
<dbReference type="Pfam" id="PF01476">
    <property type="entry name" value="LysM"/>
    <property type="match status" value="1"/>
</dbReference>